<dbReference type="GO" id="GO:0005506">
    <property type="term" value="F:iron ion binding"/>
    <property type="evidence" value="ECO:0007669"/>
    <property type="project" value="InterPro"/>
</dbReference>
<dbReference type="CDD" id="cd11041">
    <property type="entry name" value="CYP503A1-like"/>
    <property type="match status" value="1"/>
</dbReference>
<dbReference type="GO" id="GO:0004497">
    <property type="term" value="F:monooxygenase activity"/>
    <property type="evidence" value="ECO:0007669"/>
    <property type="project" value="InterPro"/>
</dbReference>
<evidence type="ECO:0000256" key="6">
    <source>
        <dbReference type="SAM" id="MobiDB-lite"/>
    </source>
</evidence>
<protein>
    <recommendedName>
        <fullName evidence="10">Cytochrome P450</fullName>
    </recommendedName>
</protein>
<evidence type="ECO:0000256" key="2">
    <source>
        <dbReference type="ARBA" id="ARBA00010617"/>
    </source>
</evidence>
<keyword evidence="3" id="KW-0479">Metal-binding</keyword>
<dbReference type="GO" id="GO:0020037">
    <property type="term" value="F:heme binding"/>
    <property type="evidence" value="ECO:0007669"/>
    <property type="project" value="InterPro"/>
</dbReference>
<evidence type="ECO:0000313" key="8">
    <source>
        <dbReference type="EMBL" id="KAJ5461458.1"/>
    </source>
</evidence>
<dbReference type="PANTHER" id="PTHR46206:SF7">
    <property type="entry name" value="P450, PUTATIVE (EUROFUNG)-RELATED"/>
    <property type="match status" value="1"/>
</dbReference>
<dbReference type="SUPFAM" id="SSF48264">
    <property type="entry name" value="Cytochrome P450"/>
    <property type="match status" value="1"/>
</dbReference>
<name>A0AAD6CE92_9EURO</name>
<keyword evidence="9" id="KW-1185">Reference proteome</keyword>
<reference evidence="8" key="2">
    <citation type="journal article" date="2023" name="IMA Fungus">
        <title>Comparative genomic study of the Penicillium genus elucidates a diverse pangenome and 15 lateral gene transfer events.</title>
        <authorList>
            <person name="Petersen C."/>
            <person name="Sorensen T."/>
            <person name="Nielsen M.R."/>
            <person name="Sondergaard T.E."/>
            <person name="Sorensen J.L."/>
            <person name="Fitzpatrick D.A."/>
            <person name="Frisvad J.C."/>
            <person name="Nielsen K.L."/>
        </authorList>
    </citation>
    <scope>NUCLEOTIDE SEQUENCE</scope>
    <source>
        <strain evidence="8">IBT 16125</strain>
    </source>
</reference>
<evidence type="ECO:0000256" key="5">
    <source>
        <dbReference type="ARBA" id="ARBA00023004"/>
    </source>
</evidence>
<evidence type="ECO:0000256" key="3">
    <source>
        <dbReference type="ARBA" id="ARBA00022723"/>
    </source>
</evidence>
<dbReference type="Proteomes" id="UP001213681">
    <property type="component" value="Unassembled WGS sequence"/>
</dbReference>
<dbReference type="AlphaFoldDB" id="A0AAD6CE92"/>
<evidence type="ECO:0000256" key="7">
    <source>
        <dbReference type="SAM" id="SignalP"/>
    </source>
</evidence>
<dbReference type="RefSeq" id="XP_056770500.1">
    <property type="nucleotide sequence ID" value="XM_056906393.1"/>
</dbReference>
<evidence type="ECO:0000256" key="1">
    <source>
        <dbReference type="ARBA" id="ARBA00001971"/>
    </source>
</evidence>
<dbReference type="Pfam" id="PF00067">
    <property type="entry name" value="p450"/>
    <property type="match status" value="1"/>
</dbReference>
<evidence type="ECO:0000313" key="9">
    <source>
        <dbReference type="Proteomes" id="UP001213681"/>
    </source>
</evidence>
<dbReference type="GO" id="GO:0016705">
    <property type="term" value="F:oxidoreductase activity, acting on paired donors, with incorporation or reduction of molecular oxygen"/>
    <property type="evidence" value="ECO:0007669"/>
    <property type="project" value="InterPro"/>
</dbReference>
<feature type="signal peptide" evidence="7">
    <location>
        <begin position="1"/>
        <end position="26"/>
    </location>
</feature>
<dbReference type="InterPro" id="IPR036396">
    <property type="entry name" value="Cyt_P450_sf"/>
</dbReference>
<reference evidence="8" key="1">
    <citation type="submission" date="2022-12" db="EMBL/GenBank/DDBJ databases">
        <authorList>
            <person name="Petersen C."/>
        </authorList>
    </citation>
    <scope>NUCLEOTIDE SEQUENCE</scope>
    <source>
        <strain evidence="8">IBT 16125</strain>
    </source>
</reference>
<comment type="cofactor">
    <cofactor evidence="1">
        <name>heme</name>
        <dbReference type="ChEBI" id="CHEBI:30413"/>
    </cofactor>
</comment>
<keyword evidence="7" id="KW-0732">Signal</keyword>
<feature type="chain" id="PRO_5042291005" description="Cytochrome P450" evidence="7">
    <location>
        <begin position="27"/>
        <end position="547"/>
    </location>
</feature>
<dbReference type="EMBL" id="JAPVEA010000002">
    <property type="protein sequence ID" value="KAJ5461458.1"/>
    <property type="molecule type" value="Genomic_DNA"/>
</dbReference>
<sequence>MSDSALWPMLGVLLVVLYLLRQKPDARLKQIPIIRYSDYLPDLFNRFIFYPKAKSMIYGGYEKFKNDPFRMLTGDGEIVVLPIKYVEELKHLPPSIISSLDAQFENALGEYTNIKVNSYLPSNTVRKRLTPSIARITPWILDELRYAFDSVLPDCEGEITRYYSMDFLTLSLIPGKGQWITVKAHEMFVRLISRATSRVLAHSLRRNDQWLDIASNYSVNVGITILLLRPFPNFIRPFIAPFLPSVRQMKKQLQFAKNLFVPMIEERRAAEAANDPSYVKPDDFLQWMMDMAEDEQDLDPEALAHHNLILMSLAVVHTSSIALCQILYDLISMPEYIEPLREEIMQTLSSGWDNATKASFDAQKRLDSFLRESQRWGPPGELSMHRIVKMPLTLSDGLHLPRGVHICFPSGPISKDPNFISNPAIFDGFRWCQDPADRNALISLSTTSNRSAEKQKKEQNGTSTGPSPTTNFISISPSNMHFGFGRQACPGRFFAASTIKAIMSRIIMEYEFKFEGDRVGWRPANIGIGEHIFPNTNTRVLFRKRQR</sequence>
<dbReference type="GO" id="GO:0043386">
    <property type="term" value="P:mycotoxin biosynthetic process"/>
    <property type="evidence" value="ECO:0007669"/>
    <property type="project" value="UniProtKB-ARBA"/>
</dbReference>
<evidence type="ECO:0000256" key="4">
    <source>
        <dbReference type="ARBA" id="ARBA00023002"/>
    </source>
</evidence>
<comment type="caution">
    <text evidence="8">The sequence shown here is derived from an EMBL/GenBank/DDBJ whole genome shotgun (WGS) entry which is preliminary data.</text>
</comment>
<dbReference type="GeneID" id="81596636"/>
<keyword evidence="4" id="KW-0560">Oxidoreductase</keyword>
<comment type="similarity">
    <text evidence="2">Belongs to the cytochrome P450 family.</text>
</comment>
<feature type="region of interest" description="Disordered" evidence="6">
    <location>
        <begin position="445"/>
        <end position="472"/>
    </location>
</feature>
<dbReference type="PANTHER" id="PTHR46206">
    <property type="entry name" value="CYTOCHROME P450"/>
    <property type="match status" value="1"/>
</dbReference>
<evidence type="ECO:0008006" key="10">
    <source>
        <dbReference type="Google" id="ProtNLM"/>
    </source>
</evidence>
<gene>
    <name evidence="8" type="ORF">N7458_003010</name>
</gene>
<accession>A0AAD6CE92</accession>
<dbReference type="Gene3D" id="1.10.630.10">
    <property type="entry name" value="Cytochrome P450"/>
    <property type="match status" value="1"/>
</dbReference>
<keyword evidence="5" id="KW-0408">Iron</keyword>
<proteinExistence type="inferred from homology"/>
<organism evidence="8 9">
    <name type="scientific">Penicillium daleae</name>
    <dbReference type="NCBI Taxonomy" id="63821"/>
    <lineage>
        <taxon>Eukaryota</taxon>
        <taxon>Fungi</taxon>
        <taxon>Dikarya</taxon>
        <taxon>Ascomycota</taxon>
        <taxon>Pezizomycotina</taxon>
        <taxon>Eurotiomycetes</taxon>
        <taxon>Eurotiomycetidae</taxon>
        <taxon>Eurotiales</taxon>
        <taxon>Aspergillaceae</taxon>
        <taxon>Penicillium</taxon>
    </lineage>
</organism>
<dbReference type="InterPro" id="IPR001128">
    <property type="entry name" value="Cyt_P450"/>
</dbReference>
<feature type="compositionally biased region" description="Polar residues" evidence="6">
    <location>
        <begin position="460"/>
        <end position="472"/>
    </location>
</feature>